<organism evidence="3 4">
    <name type="scientific">Sulfurimonas denitrificans (strain ATCC 33889 / DSM 1251)</name>
    <name type="common">Thiomicrospira denitrificans (strain ATCC 33889 / DSM 1251)</name>
    <dbReference type="NCBI Taxonomy" id="326298"/>
    <lineage>
        <taxon>Bacteria</taxon>
        <taxon>Pseudomonadati</taxon>
        <taxon>Campylobacterota</taxon>
        <taxon>Epsilonproteobacteria</taxon>
        <taxon>Campylobacterales</taxon>
        <taxon>Sulfurimonadaceae</taxon>
        <taxon>Sulfurimonas</taxon>
    </lineage>
</organism>
<feature type="domain" description="6-hydroxymethylpterin diphosphokinase MptE-like" evidence="1">
    <location>
        <begin position="278"/>
        <end position="429"/>
    </location>
</feature>
<evidence type="ECO:0000313" key="4">
    <source>
        <dbReference type="Proteomes" id="UP000002714"/>
    </source>
</evidence>
<dbReference type="AlphaFoldDB" id="Q30U76"/>
<dbReference type="eggNOG" id="COG2604">
    <property type="taxonomic scope" value="Bacteria"/>
</dbReference>
<proteinExistence type="predicted"/>
<dbReference type="STRING" id="326298.Suden_0174"/>
<dbReference type="InterPro" id="IPR045376">
    <property type="entry name" value="Maf_N"/>
</dbReference>
<dbReference type="OrthoDB" id="5291305at2"/>
<dbReference type="EMBL" id="CP000153">
    <property type="protein sequence ID" value="ABB43455.1"/>
    <property type="molecule type" value="Genomic_DNA"/>
</dbReference>
<sequence>MQKIEDKAVLNYKQNMEFFEKEHKRLYEMLIALETLLSDGKYPQKYELEYKNSYFDIKELSSGNYLYGQNSIKYSKELLDTISFKKDDQVLESSYNFIYDKNSIDLLKEADAFFPHATTAPIIYYHSSNTNASMSMNKIYKFIFLGVGLGLHIKDIIQKTKTEIILVTDNDIELFRLSMFTCNYKDALCGKKTFFSIAQSSIELAHTFNSFYENGIIRNHYLKFCLFSSKDESTIKQVQQAILIRPEKCYSHSRLLQKSQKILNRIAKDYKFVNLQKKESENFFNDKPFLVLAAGPSLNAHKEWLKKHHKKFIIIAPLAALKTLYKLDIPADIVVHIDENEPLAKRELDFFENRDYFKETIFIFTASVADIFFETFEKEKIYLLEDRTSYKLNNCFIDVASVGEASYAIALSFSKGDIYLLGLDLAIGDDGSTHAKDHSDHRNLDTSSANSITQSASLDTAVTQVRGNFRKQVNTIPLLAMSIPVVDIHTSKLKLPNQNIYNLSDGAYFQETIALEPSDVKVTKIIKKIDLKSHLLALFDKYSSSSLSNEELQMLKDRQKRVQKYYDFVNTFREDSSSSSEIFMQSYTKLLNSMVAFEQDELHQIMMNYLLISSTYISDLFNTKELDNHKKHIKKIKKIIITLLEKIIKAYEQEIEKVLEDL</sequence>
<name>Q30U76_SULDN</name>
<protein>
    <recommendedName>
        <fullName evidence="5">Motility accessory factor</fullName>
    </recommendedName>
</protein>
<dbReference type="HOGENOM" id="CLU_409333_0_0_7"/>
<evidence type="ECO:0000313" key="3">
    <source>
        <dbReference type="EMBL" id="ABB43455.1"/>
    </source>
</evidence>
<dbReference type="Proteomes" id="UP000002714">
    <property type="component" value="Chromosome"/>
</dbReference>
<dbReference type="Pfam" id="PF01973">
    <property type="entry name" value="MptE-like"/>
    <property type="match status" value="1"/>
</dbReference>
<keyword evidence="4" id="KW-1185">Reference proteome</keyword>
<dbReference type="InterPro" id="IPR002826">
    <property type="entry name" value="MptE-like"/>
</dbReference>
<evidence type="ECO:0000259" key="1">
    <source>
        <dbReference type="Pfam" id="PF01973"/>
    </source>
</evidence>
<evidence type="ECO:0008006" key="5">
    <source>
        <dbReference type="Google" id="ProtNLM"/>
    </source>
</evidence>
<dbReference type="Pfam" id="PF20157">
    <property type="entry name" value="Maf_flag10_N"/>
    <property type="match status" value="1"/>
</dbReference>
<dbReference type="PANTHER" id="PTHR41786:SF1">
    <property type="entry name" value="6-HYDROXYMETHYLPTERIN DIPHOSPHOKINASE MPTE-LIKE DOMAIN-CONTAINING PROTEIN"/>
    <property type="match status" value="1"/>
</dbReference>
<dbReference type="KEGG" id="tdn:Suden_0174"/>
<evidence type="ECO:0000259" key="2">
    <source>
        <dbReference type="Pfam" id="PF20157"/>
    </source>
</evidence>
<dbReference type="RefSeq" id="WP_011371810.1">
    <property type="nucleotide sequence ID" value="NC_007575.1"/>
</dbReference>
<reference evidence="3 4" key="1">
    <citation type="journal article" date="2008" name="Appl. Environ. Microbiol.">
        <title>Genome of the epsilonproteobacterial chemolithoautotroph Sulfurimonas denitrificans.</title>
        <authorList>
            <person name="Sievert S.M."/>
            <person name="Scott K.M."/>
            <person name="Klotz M.G."/>
            <person name="Chain P.S.G."/>
            <person name="Hauser L.J."/>
            <person name="Hemp J."/>
            <person name="Huegler M."/>
            <person name="Land M."/>
            <person name="Lapidus A."/>
            <person name="Larimer F.W."/>
            <person name="Lucas S."/>
            <person name="Malfatti S.A."/>
            <person name="Meyer F."/>
            <person name="Paulsen I.T."/>
            <person name="Ren Q."/>
            <person name="Simon J."/>
            <person name="Bailey K."/>
            <person name="Diaz E."/>
            <person name="Fitzpatrick K.A."/>
            <person name="Glover B."/>
            <person name="Gwatney N."/>
            <person name="Korajkic A."/>
            <person name="Long A."/>
            <person name="Mobberley J.M."/>
            <person name="Pantry S.N."/>
            <person name="Pazder G."/>
            <person name="Peterson S."/>
            <person name="Quintanilla J.D."/>
            <person name="Sprinkle R."/>
            <person name="Stephens J."/>
            <person name="Thomas P."/>
            <person name="Vaughn R."/>
            <person name="Weber M.J."/>
            <person name="Wooten L.L."/>
        </authorList>
    </citation>
    <scope>NUCLEOTIDE SEQUENCE [LARGE SCALE GENOMIC DNA]</scope>
    <source>
        <strain evidence="4">ATCC 33889 / DSM 1251</strain>
    </source>
</reference>
<accession>Q30U76</accession>
<dbReference type="PANTHER" id="PTHR41786">
    <property type="entry name" value="MOTILITY ACCESSORY FACTOR MAF"/>
    <property type="match status" value="1"/>
</dbReference>
<feature type="domain" description="Glycosyltransferase Maf N-terminal" evidence="2">
    <location>
        <begin position="12"/>
        <end position="186"/>
    </location>
</feature>
<gene>
    <name evidence="3" type="ordered locus">Suden_0174</name>
</gene>